<dbReference type="AlphaFoldDB" id="A0A4U8UJC2"/>
<protein>
    <submittedName>
        <fullName evidence="1">Uncharacterized protein</fullName>
    </submittedName>
</protein>
<dbReference type="Proteomes" id="UP000298663">
    <property type="component" value="Chromosome X"/>
</dbReference>
<reference evidence="1 2" key="1">
    <citation type="journal article" date="2015" name="Genome Biol.">
        <title>Comparative genomics of Steinernema reveals deeply conserved gene regulatory networks.</title>
        <authorList>
            <person name="Dillman A.R."/>
            <person name="Macchietto M."/>
            <person name="Porter C.F."/>
            <person name="Rogers A."/>
            <person name="Williams B."/>
            <person name="Antoshechkin I."/>
            <person name="Lee M.M."/>
            <person name="Goodwin Z."/>
            <person name="Lu X."/>
            <person name="Lewis E.E."/>
            <person name="Goodrich-Blair H."/>
            <person name="Stock S.P."/>
            <person name="Adams B.J."/>
            <person name="Sternberg P.W."/>
            <person name="Mortazavi A."/>
        </authorList>
    </citation>
    <scope>NUCLEOTIDE SEQUENCE [LARGE SCALE GENOMIC DNA]</scope>
    <source>
        <strain evidence="1 2">ALL</strain>
    </source>
</reference>
<proteinExistence type="predicted"/>
<dbReference type="EMBL" id="AZBU02000001">
    <property type="protein sequence ID" value="TMS32761.1"/>
    <property type="molecule type" value="Genomic_DNA"/>
</dbReference>
<keyword evidence="2" id="KW-1185">Reference proteome</keyword>
<dbReference type="EMBL" id="CM016762">
    <property type="protein sequence ID" value="TMS32761.1"/>
    <property type="molecule type" value="Genomic_DNA"/>
</dbReference>
<reference evidence="1 2" key="2">
    <citation type="journal article" date="2019" name="G3 (Bethesda)">
        <title>Hybrid Assembly of the Genome of the Entomopathogenic Nematode Steinernema carpocapsae Identifies the X-Chromosome.</title>
        <authorList>
            <person name="Serra L."/>
            <person name="Macchietto M."/>
            <person name="Macias-Munoz A."/>
            <person name="McGill C.J."/>
            <person name="Rodriguez I.M."/>
            <person name="Rodriguez B."/>
            <person name="Murad R."/>
            <person name="Mortazavi A."/>
        </authorList>
    </citation>
    <scope>NUCLEOTIDE SEQUENCE [LARGE SCALE GENOMIC DNA]</scope>
    <source>
        <strain evidence="1 2">ALL</strain>
    </source>
</reference>
<name>A0A4U8UJC2_STECR</name>
<gene>
    <name evidence="1" type="ORF">L596_000563</name>
</gene>
<organism evidence="1 2">
    <name type="scientific">Steinernema carpocapsae</name>
    <name type="common">Entomopathogenic nematode</name>
    <dbReference type="NCBI Taxonomy" id="34508"/>
    <lineage>
        <taxon>Eukaryota</taxon>
        <taxon>Metazoa</taxon>
        <taxon>Ecdysozoa</taxon>
        <taxon>Nematoda</taxon>
        <taxon>Chromadorea</taxon>
        <taxon>Rhabditida</taxon>
        <taxon>Tylenchina</taxon>
        <taxon>Panagrolaimomorpha</taxon>
        <taxon>Strongyloidoidea</taxon>
        <taxon>Steinernematidae</taxon>
        <taxon>Steinernema</taxon>
    </lineage>
</organism>
<evidence type="ECO:0000313" key="2">
    <source>
        <dbReference type="Proteomes" id="UP000298663"/>
    </source>
</evidence>
<sequence length="73" mass="8172">MCNPGSTGKRGPGCRFSKVRHSYPQVTLDVPLVTEELEVGLVWSCHARIYSHNLDMEVKERSILLISSTRKAS</sequence>
<accession>A0A4U8UJC2</accession>
<evidence type="ECO:0000313" key="1">
    <source>
        <dbReference type="EMBL" id="TMS32761.1"/>
    </source>
</evidence>
<comment type="caution">
    <text evidence="1">The sequence shown here is derived from an EMBL/GenBank/DDBJ whole genome shotgun (WGS) entry which is preliminary data.</text>
</comment>